<reference evidence="1 2" key="1">
    <citation type="submission" date="2021-04" db="EMBL/GenBank/DDBJ databases">
        <title>novel species isolated from subtropical streams in China.</title>
        <authorList>
            <person name="Lu H."/>
        </authorList>
    </citation>
    <scope>NUCLEOTIDE SEQUENCE [LARGE SCALE GENOMIC DNA]</scope>
    <source>
        <strain evidence="1 2">FT147W</strain>
    </source>
</reference>
<sequence length="142" mass="16519">MSATIEKMNKVIAITASDKLAAKINAEDKQRRNFMAEYDRYKTNKKIYPELQMTPDAYPLMLELFEACKKHLRGLTLDEIQRQQDKVSFRYFGRSLLICLRGGDCWLRNQVYLAICFDEPNPSPIVVIGGFRIPEHWGHKHA</sequence>
<organism evidence="1 2">
    <name type="scientific">Undibacterium rivi</name>
    <dbReference type="NCBI Taxonomy" id="2828729"/>
    <lineage>
        <taxon>Bacteria</taxon>
        <taxon>Pseudomonadati</taxon>
        <taxon>Pseudomonadota</taxon>
        <taxon>Betaproteobacteria</taxon>
        <taxon>Burkholderiales</taxon>
        <taxon>Oxalobacteraceae</taxon>
        <taxon>Undibacterium</taxon>
    </lineage>
</organism>
<comment type="caution">
    <text evidence="1">The sequence shown here is derived from an EMBL/GenBank/DDBJ whole genome shotgun (WGS) entry which is preliminary data.</text>
</comment>
<proteinExistence type="predicted"/>
<dbReference type="EMBL" id="JAGSPK010000002">
    <property type="protein sequence ID" value="MBR7792533.1"/>
    <property type="molecule type" value="Genomic_DNA"/>
</dbReference>
<accession>A0ABS5H1E3</accession>
<dbReference type="Proteomes" id="UP000682982">
    <property type="component" value="Unassembled WGS sequence"/>
</dbReference>
<protein>
    <submittedName>
        <fullName evidence="1">Uncharacterized protein</fullName>
    </submittedName>
</protein>
<name>A0ABS5H1E3_9BURK</name>
<dbReference type="RefSeq" id="WP_212678552.1">
    <property type="nucleotide sequence ID" value="NZ_JAGSPK010000002.1"/>
</dbReference>
<gene>
    <name evidence="1" type="ORF">KDM87_07965</name>
</gene>
<evidence type="ECO:0000313" key="1">
    <source>
        <dbReference type="EMBL" id="MBR7792533.1"/>
    </source>
</evidence>
<keyword evidence="2" id="KW-1185">Reference proteome</keyword>
<evidence type="ECO:0000313" key="2">
    <source>
        <dbReference type="Proteomes" id="UP000682982"/>
    </source>
</evidence>